<accession>A0AAU9KAK5</accession>
<keyword evidence="2" id="KW-1185">Reference proteome</keyword>
<comment type="caution">
    <text evidence="1">The sequence shown here is derived from an EMBL/GenBank/DDBJ whole genome shotgun (WGS) entry which is preliminary data.</text>
</comment>
<dbReference type="EMBL" id="CAJZBQ010000058">
    <property type="protein sequence ID" value="CAG9334211.1"/>
    <property type="molecule type" value="Genomic_DNA"/>
</dbReference>
<sequence length="107" mass="12842">MHAGKYPVIFISFPEVRNEAGIDIHEVIHKNFGDAIHSAYWDHKYVLEKLKERLKDGYDEDLEKDIKTFRSFYHNKPNSDLKISIQFLSRILSRKSFYLNRWVWSPI</sequence>
<proteinExistence type="predicted"/>
<reference evidence="1" key="1">
    <citation type="submission" date="2021-09" db="EMBL/GenBank/DDBJ databases">
        <authorList>
            <consortium name="AG Swart"/>
            <person name="Singh M."/>
            <person name="Singh A."/>
            <person name="Seah K."/>
            <person name="Emmerich C."/>
        </authorList>
    </citation>
    <scope>NUCLEOTIDE SEQUENCE</scope>
    <source>
        <strain evidence="1">ATCC30299</strain>
    </source>
</reference>
<dbReference type="AlphaFoldDB" id="A0AAU9KAK5"/>
<name>A0AAU9KAK5_9CILI</name>
<evidence type="ECO:0000313" key="2">
    <source>
        <dbReference type="Proteomes" id="UP001162131"/>
    </source>
</evidence>
<organism evidence="1 2">
    <name type="scientific">Blepharisma stoltei</name>
    <dbReference type="NCBI Taxonomy" id="1481888"/>
    <lineage>
        <taxon>Eukaryota</taxon>
        <taxon>Sar</taxon>
        <taxon>Alveolata</taxon>
        <taxon>Ciliophora</taxon>
        <taxon>Postciliodesmatophora</taxon>
        <taxon>Heterotrichea</taxon>
        <taxon>Heterotrichida</taxon>
        <taxon>Blepharismidae</taxon>
        <taxon>Blepharisma</taxon>
    </lineage>
</organism>
<dbReference type="Proteomes" id="UP001162131">
    <property type="component" value="Unassembled WGS sequence"/>
</dbReference>
<gene>
    <name evidence="1" type="ORF">BSTOLATCC_MIC60831</name>
</gene>
<evidence type="ECO:0000313" key="1">
    <source>
        <dbReference type="EMBL" id="CAG9334211.1"/>
    </source>
</evidence>
<protein>
    <submittedName>
        <fullName evidence="1">Uncharacterized protein</fullName>
    </submittedName>
</protein>